<dbReference type="Gene3D" id="3.40.50.720">
    <property type="entry name" value="NAD(P)-binding Rossmann-like Domain"/>
    <property type="match status" value="1"/>
</dbReference>
<dbReference type="PANTHER" id="PTHR44147">
    <property type="entry name" value="DEHYDROGENASE/REDUCTASE SDR FAMILY MEMBER 1"/>
    <property type="match status" value="1"/>
</dbReference>
<dbReference type="EC" id="1.1.1.100" evidence="2"/>
<dbReference type="AlphaFoldDB" id="A0A2X4XMM5"/>
<organism evidence="2 3">
    <name type="scientific">Rhodococcus coprophilus</name>
    <dbReference type="NCBI Taxonomy" id="38310"/>
    <lineage>
        <taxon>Bacteria</taxon>
        <taxon>Bacillati</taxon>
        <taxon>Actinomycetota</taxon>
        <taxon>Actinomycetes</taxon>
        <taxon>Mycobacteriales</taxon>
        <taxon>Nocardiaceae</taxon>
        <taxon>Rhodococcus</taxon>
    </lineage>
</organism>
<gene>
    <name evidence="2" type="primary">fabG_22</name>
    <name evidence="2" type="ORF">NCTC10994_03819</name>
</gene>
<dbReference type="Proteomes" id="UP000249091">
    <property type="component" value="Chromosome 1"/>
</dbReference>
<dbReference type="InterPro" id="IPR002347">
    <property type="entry name" value="SDR_fam"/>
</dbReference>
<dbReference type="PANTHER" id="PTHR44147:SF2">
    <property type="entry name" value="DEHYDROGENASE_REDUCTASE SDR FAMILY MEMBER 1"/>
    <property type="match status" value="1"/>
</dbReference>
<dbReference type="EMBL" id="LS483468">
    <property type="protein sequence ID" value="SQI37924.1"/>
    <property type="molecule type" value="Genomic_DNA"/>
</dbReference>
<comment type="similarity">
    <text evidence="1">Belongs to the short-chain dehydrogenases/reductases (SDR) family.</text>
</comment>
<dbReference type="PRINTS" id="PR00080">
    <property type="entry name" value="SDRFAMILY"/>
</dbReference>
<name>A0A2X4XMM5_9NOCA</name>
<dbReference type="InterPro" id="IPR036291">
    <property type="entry name" value="NAD(P)-bd_dom_sf"/>
</dbReference>
<dbReference type="STRING" id="1219011.GCA_001895045_01588"/>
<dbReference type="KEGG" id="rcr:NCTC10994_03819"/>
<dbReference type="InterPro" id="IPR001646">
    <property type="entry name" value="5peptide_repeat"/>
</dbReference>
<evidence type="ECO:0000313" key="2">
    <source>
        <dbReference type="EMBL" id="SQI37924.1"/>
    </source>
</evidence>
<evidence type="ECO:0000256" key="1">
    <source>
        <dbReference type="RuleBase" id="RU000363"/>
    </source>
</evidence>
<sequence>MTGADMTEADMTGADMTGADMTGAEAVRKVALVTGASRSVGKGIACALGSAGWTVYVTGRGPVGVDGPLDRTAEIVTERGGHGIAVQCDHRDDSQIRDLFAAIAREQNGRLDVLVNNVWAAPKGFAGFTEPFWQRPVEDWDSLVGVGLRAHYVASVEAARMMVPRSTGMIVNISSFGTRGHLHSVLYGMSKAGLDKMAADMAVELRGTGVTTLSLWPGLVKNEAMLARGLDNFQGFPLADAETPEFVGRVVVALASDPEVNRRSGSTLITAETGPEYGVVDVDGNQPISHRAFFGGGPVFGG</sequence>
<dbReference type="GO" id="GO:0004316">
    <property type="term" value="F:3-oxoacyl-[acyl-carrier-protein] reductase (NADPH) activity"/>
    <property type="evidence" value="ECO:0007669"/>
    <property type="project" value="UniProtKB-EC"/>
</dbReference>
<accession>A0A2X4XMM5</accession>
<proteinExistence type="inferred from homology"/>
<protein>
    <submittedName>
        <fullName evidence="2">Oxidoreductase</fullName>
        <ecNumber evidence="2">1.1.1.100</ecNumber>
    </submittedName>
</protein>
<keyword evidence="2" id="KW-0560">Oxidoreductase</keyword>
<dbReference type="SUPFAM" id="SSF51735">
    <property type="entry name" value="NAD(P)-binding Rossmann-fold domains"/>
    <property type="match status" value="1"/>
</dbReference>
<dbReference type="PRINTS" id="PR00081">
    <property type="entry name" value="GDHRDH"/>
</dbReference>
<keyword evidence="3" id="KW-1185">Reference proteome</keyword>
<reference evidence="2 3" key="1">
    <citation type="submission" date="2018-06" db="EMBL/GenBank/DDBJ databases">
        <authorList>
            <consortium name="Pathogen Informatics"/>
            <person name="Doyle S."/>
        </authorList>
    </citation>
    <scope>NUCLEOTIDE SEQUENCE [LARGE SCALE GENOMIC DNA]</scope>
    <source>
        <strain evidence="2 3">NCTC10994</strain>
    </source>
</reference>
<dbReference type="Pfam" id="PF00805">
    <property type="entry name" value="Pentapeptide"/>
    <property type="match status" value="1"/>
</dbReference>
<dbReference type="Pfam" id="PF00106">
    <property type="entry name" value="adh_short"/>
    <property type="match status" value="1"/>
</dbReference>
<evidence type="ECO:0000313" key="3">
    <source>
        <dbReference type="Proteomes" id="UP000249091"/>
    </source>
</evidence>